<dbReference type="EMBL" id="JASOOE010000003">
    <property type="protein sequence ID" value="MDK7186808.1"/>
    <property type="molecule type" value="Genomic_DNA"/>
</dbReference>
<dbReference type="Gene3D" id="3.30.420.40">
    <property type="match status" value="2"/>
</dbReference>
<dbReference type="InterPro" id="IPR043129">
    <property type="entry name" value="ATPase_NBD"/>
</dbReference>
<dbReference type="PANTHER" id="PTHR18964">
    <property type="entry name" value="ROK (REPRESSOR, ORF, KINASE) FAMILY"/>
    <property type="match status" value="1"/>
</dbReference>
<dbReference type="InterPro" id="IPR000600">
    <property type="entry name" value="ROK"/>
</dbReference>
<evidence type="ECO:0000313" key="2">
    <source>
        <dbReference type="EMBL" id="MDK7186808.1"/>
    </source>
</evidence>
<dbReference type="Pfam" id="PF00480">
    <property type="entry name" value="ROK"/>
    <property type="match status" value="2"/>
</dbReference>
<gene>
    <name evidence="2" type="ORF">QP433_02315</name>
</gene>
<sequence length="295" mass="32652">MYFVMDVGGNYIKSGRVNDQGDLIETFPSVKTSLDLPAFEEALEKVFSSLNEKDKGIAISHTGIVDDDRGVLVFNGSLPFLKGYPYREKLQHQYQKKINLINDGQAAVIAEHQLGALKGVANGLALTLGTGLALGIIIDHKLYKGSHNVAGEVSFILPEYSATPLVRQGGVFNFVRPANHLLECKDENDAENVFQAIKTNHQPVIDLFNDYCRVIATLIYNLHLVFDVERIAIGGGISNEPLMIEGIRKAYHALYENHPSFVFREEIFEPVPLTTCHFKNGANLLGAYLYAKTSL</sequence>
<dbReference type="Proteomes" id="UP001229251">
    <property type="component" value="Unassembled WGS sequence"/>
</dbReference>
<dbReference type="AlphaFoldDB" id="A0AAJ1Q5D1"/>
<proteinExistence type="inferred from homology"/>
<organism evidence="2 3">
    <name type="scientific">Facklamia hominis</name>
    <dbReference type="NCBI Taxonomy" id="178214"/>
    <lineage>
        <taxon>Bacteria</taxon>
        <taxon>Bacillati</taxon>
        <taxon>Bacillota</taxon>
        <taxon>Bacilli</taxon>
        <taxon>Lactobacillales</taxon>
        <taxon>Aerococcaceae</taxon>
        <taxon>Facklamia</taxon>
    </lineage>
</organism>
<dbReference type="PANTHER" id="PTHR18964:SF170">
    <property type="entry name" value="SUGAR KINASE"/>
    <property type="match status" value="1"/>
</dbReference>
<protein>
    <submittedName>
        <fullName evidence="2">ROK family protein</fullName>
    </submittedName>
</protein>
<reference evidence="2" key="1">
    <citation type="submission" date="2023-05" db="EMBL/GenBank/DDBJ databases">
        <title>Cataloging the Phylogenetic Diversity of Human Bladder Bacteria.</title>
        <authorList>
            <person name="Du J."/>
        </authorList>
    </citation>
    <scope>NUCLEOTIDE SEQUENCE</scope>
    <source>
        <strain evidence="2">UMB1231</strain>
    </source>
</reference>
<dbReference type="RefSeq" id="WP_285065410.1">
    <property type="nucleotide sequence ID" value="NZ_JASOOE010000003.1"/>
</dbReference>
<dbReference type="SUPFAM" id="SSF53067">
    <property type="entry name" value="Actin-like ATPase domain"/>
    <property type="match status" value="1"/>
</dbReference>
<name>A0AAJ1Q5D1_9LACT</name>
<comment type="caution">
    <text evidence="2">The sequence shown here is derived from an EMBL/GenBank/DDBJ whole genome shotgun (WGS) entry which is preliminary data.</text>
</comment>
<evidence type="ECO:0000313" key="3">
    <source>
        <dbReference type="Proteomes" id="UP001229251"/>
    </source>
</evidence>
<evidence type="ECO:0000256" key="1">
    <source>
        <dbReference type="ARBA" id="ARBA00006479"/>
    </source>
</evidence>
<dbReference type="CDD" id="cd24152">
    <property type="entry name" value="ASKHA_NBD_ROK-like"/>
    <property type="match status" value="1"/>
</dbReference>
<comment type="similarity">
    <text evidence="1">Belongs to the ROK (NagC/XylR) family.</text>
</comment>
<accession>A0AAJ1Q5D1</accession>